<name>A0A365XTG3_9BACT</name>
<dbReference type="Proteomes" id="UP000253410">
    <property type="component" value="Unassembled WGS sequence"/>
</dbReference>
<proteinExistence type="inferred from homology"/>
<evidence type="ECO:0000313" key="9">
    <source>
        <dbReference type="Proteomes" id="UP000253410"/>
    </source>
</evidence>
<protein>
    <submittedName>
        <fullName evidence="8">DoxX family protein</fullName>
    </submittedName>
</protein>
<evidence type="ECO:0000256" key="2">
    <source>
        <dbReference type="ARBA" id="ARBA00006679"/>
    </source>
</evidence>
<keyword evidence="4 7" id="KW-0812">Transmembrane</keyword>
<evidence type="ECO:0000256" key="5">
    <source>
        <dbReference type="ARBA" id="ARBA00022989"/>
    </source>
</evidence>
<keyword evidence="5 7" id="KW-1133">Transmembrane helix</keyword>
<sequence>MKIVPLLGRILFALIFVMSGISHVGGAGVEYAASAGVPAANFLVRVAGLLSLIGGLSVLLGYKAKVGAWLVIVFLIPVTFAIHRFWGIADPMAAQMQMANFMKNVALVGSALLIAYFGAGPLSLDNK</sequence>
<evidence type="ECO:0000256" key="3">
    <source>
        <dbReference type="ARBA" id="ARBA00022475"/>
    </source>
</evidence>
<feature type="transmembrane region" description="Helical" evidence="7">
    <location>
        <begin position="106"/>
        <end position="124"/>
    </location>
</feature>
<feature type="transmembrane region" description="Helical" evidence="7">
    <location>
        <begin position="42"/>
        <end position="60"/>
    </location>
</feature>
<evidence type="ECO:0000256" key="4">
    <source>
        <dbReference type="ARBA" id="ARBA00022692"/>
    </source>
</evidence>
<dbReference type="InterPro" id="IPR051907">
    <property type="entry name" value="DoxX-like_oxidoreductase"/>
</dbReference>
<evidence type="ECO:0000256" key="6">
    <source>
        <dbReference type="ARBA" id="ARBA00023136"/>
    </source>
</evidence>
<dbReference type="InterPro" id="IPR032808">
    <property type="entry name" value="DoxX"/>
</dbReference>
<organism evidence="8 9">
    <name type="scientific">Chitinophaga flava</name>
    <dbReference type="NCBI Taxonomy" id="2259036"/>
    <lineage>
        <taxon>Bacteria</taxon>
        <taxon>Pseudomonadati</taxon>
        <taxon>Bacteroidota</taxon>
        <taxon>Chitinophagia</taxon>
        <taxon>Chitinophagales</taxon>
        <taxon>Chitinophagaceae</taxon>
        <taxon>Chitinophaga</taxon>
    </lineage>
</organism>
<dbReference type="AlphaFoldDB" id="A0A365XTG3"/>
<dbReference type="EMBL" id="QFFJ01000002">
    <property type="protein sequence ID" value="RBL89623.1"/>
    <property type="molecule type" value="Genomic_DNA"/>
</dbReference>
<comment type="caution">
    <text evidence="8">The sequence shown here is derived from an EMBL/GenBank/DDBJ whole genome shotgun (WGS) entry which is preliminary data.</text>
</comment>
<dbReference type="RefSeq" id="WP_113618374.1">
    <property type="nucleotide sequence ID" value="NZ_QFFJ01000002.1"/>
</dbReference>
<evidence type="ECO:0000256" key="1">
    <source>
        <dbReference type="ARBA" id="ARBA00004651"/>
    </source>
</evidence>
<dbReference type="Pfam" id="PF07681">
    <property type="entry name" value="DoxX"/>
    <property type="match status" value="1"/>
</dbReference>
<dbReference type="OrthoDB" id="1494630at2"/>
<keyword evidence="9" id="KW-1185">Reference proteome</keyword>
<gene>
    <name evidence="8" type="ORF">DF182_24280</name>
</gene>
<evidence type="ECO:0000256" key="7">
    <source>
        <dbReference type="SAM" id="Phobius"/>
    </source>
</evidence>
<comment type="subcellular location">
    <subcellularLocation>
        <location evidence="1">Cell membrane</location>
        <topology evidence="1">Multi-pass membrane protein</topology>
    </subcellularLocation>
</comment>
<dbReference type="PANTHER" id="PTHR33452:SF1">
    <property type="entry name" value="INNER MEMBRANE PROTEIN YPHA-RELATED"/>
    <property type="match status" value="1"/>
</dbReference>
<dbReference type="GO" id="GO:0005886">
    <property type="term" value="C:plasma membrane"/>
    <property type="evidence" value="ECO:0007669"/>
    <property type="project" value="UniProtKB-SubCell"/>
</dbReference>
<keyword evidence="6 7" id="KW-0472">Membrane</keyword>
<evidence type="ECO:0000313" key="8">
    <source>
        <dbReference type="EMBL" id="RBL89623.1"/>
    </source>
</evidence>
<feature type="transmembrane region" description="Helical" evidence="7">
    <location>
        <begin position="67"/>
        <end position="86"/>
    </location>
</feature>
<reference evidence="8 9" key="1">
    <citation type="submission" date="2018-05" db="EMBL/GenBank/DDBJ databases">
        <title>Chitinophaga sp. K3CV102501T nov., isolated from isolated from a monsoon evergreen broad-leaved forest soil.</title>
        <authorList>
            <person name="Lv Y."/>
        </authorList>
    </citation>
    <scope>NUCLEOTIDE SEQUENCE [LARGE SCALE GENOMIC DNA]</scope>
    <source>
        <strain evidence="8 9">GDMCC 1.1325</strain>
    </source>
</reference>
<keyword evidence="3" id="KW-1003">Cell membrane</keyword>
<dbReference type="PANTHER" id="PTHR33452">
    <property type="entry name" value="OXIDOREDUCTASE CATD-RELATED"/>
    <property type="match status" value="1"/>
</dbReference>
<accession>A0A365XTG3</accession>
<comment type="similarity">
    <text evidence="2">Belongs to the DoxX family.</text>
</comment>